<sequence length="114" mass="12592">MYVYMVQDSYALCRVFKKNGICYGKIEELQAQQPHAATGSSSSSSSLQVLTRQVTVACYETPSPDIPFTSSSCNDIKDDQDKGGDESWMQFITEDAWSSFTSDSVSQTTPTFTT</sequence>
<organism evidence="1 2">
    <name type="scientific">Cuscuta campestris</name>
    <dbReference type="NCBI Taxonomy" id="132261"/>
    <lineage>
        <taxon>Eukaryota</taxon>
        <taxon>Viridiplantae</taxon>
        <taxon>Streptophyta</taxon>
        <taxon>Embryophyta</taxon>
        <taxon>Tracheophyta</taxon>
        <taxon>Spermatophyta</taxon>
        <taxon>Magnoliopsida</taxon>
        <taxon>eudicotyledons</taxon>
        <taxon>Gunneridae</taxon>
        <taxon>Pentapetalae</taxon>
        <taxon>asterids</taxon>
        <taxon>lamiids</taxon>
        <taxon>Solanales</taxon>
        <taxon>Convolvulaceae</taxon>
        <taxon>Cuscuteae</taxon>
        <taxon>Cuscuta</taxon>
        <taxon>Cuscuta subgen. Grammica</taxon>
        <taxon>Cuscuta sect. Cleistogrammica</taxon>
    </lineage>
</organism>
<accession>A0A484LLK8</accession>
<dbReference type="EMBL" id="OOIL02001657">
    <property type="protein sequence ID" value="VFQ77290.1"/>
    <property type="molecule type" value="Genomic_DNA"/>
</dbReference>
<name>A0A484LLK8_9ASTE</name>
<evidence type="ECO:0000313" key="2">
    <source>
        <dbReference type="Proteomes" id="UP000595140"/>
    </source>
</evidence>
<dbReference type="AlphaFoldDB" id="A0A484LLK8"/>
<gene>
    <name evidence="1" type="ORF">CCAM_LOCUS19066</name>
</gene>
<evidence type="ECO:0000313" key="1">
    <source>
        <dbReference type="EMBL" id="VFQ77290.1"/>
    </source>
</evidence>
<reference evidence="1 2" key="1">
    <citation type="submission" date="2018-04" db="EMBL/GenBank/DDBJ databases">
        <authorList>
            <person name="Vogel A."/>
        </authorList>
    </citation>
    <scope>NUCLEOTIDE SEQUENCE [LARGE SCALE GENOMIC DNA]</scope>
</reference>
<proteinExistence type="predicted"/>
<protein>
    <recommendedName>
        <fullName evidence="3">NAC domain-containing protein</fullName>
    </recommendedName>
</protein>
<keyword evidence="2" id="KW-1185">Reference proteome</keyword>
<dbReference type="OrthoDB" id="1698964at2759"/>
<dbReference type="Proteomes" id="UP000595140">
    <property type="component" value="Unassembled WGS sequence"/>
</dbReference>
<evidence type="ECO:0008006" key="3">
    <source>
        <dbReference type="Google" id="ProtNLM"/>
    </source>
</evidence>